<sequence>MSQSNSLSVPKAKTSLLSPLKLIGNKYQKVYEFYVINEEEILNITLNLSSKIKLVNAISEVLQQLCKEHPLDQNANNYDIYISKKNGKPKTDFPSFQADLSLEETGNNNFSLVHIAFQESKPKRKSTFDITNHYNQGMHKNQNENIQVKKKKNWLFNFLGCL</sequence>
<evidence type="ECO:0000313" key="2">
    <source>
        <dbReference type="Proteomes" id="UP000692954"/>
    </source>
</evidence>
<gene>
    <name evidence="1" type="ORF">PSON_ATCC_30995.1.T0130207</name>
</gene>
<protein>
    <submittedName>
        <fullName evidence="1">Uncharacterized protein</fullName>
    </submittedName>
</protein>
<reference evidence="1" key="1">
    <citation type="submission" date="2021-01" db="EMBL/GenBank/DDBJ databases">
        <authorList>
            <consortium name="Genoscope - CEA"/>
            <person name="William W."/>
        </authorList>
    </citation>
    <scope>NUCLEOTIDE SEQUENCE</scope>
</reference>
<organism evidence="1 2">
    <name type="scientific">Paramecium sonneborni</name>
    <dbReference type="NCBI Taxonomy" id="65129"/>
    <lineage>
        <taxon>Eukaryota</taxon>
        <taxon>Sar</taxon>
        <taxon>Alveolata</taxon>
        <taxon>Ciliophora</taxon>
        <taxon>Intramacronucleata</taxon>
        <taxon>Oligohymenophorea</taxon>
        <taxon>Peniculida</taxon>
        <taxon>Parameciidae</taxon>
        <taxon>Paramecium</taxon>
    </lineage>
</organism>
<accession>A0A8S1L9A1</accession>
<dbReference type="OrthoDB" id="286776at2759"/>
<proteinExistence type="predicted"/>
<name>A0A8S1L9A1_9CILI</name>
<dbReference type="Proteomes" id="UP000692954">
    <property type="component" value="Unassembled WGS sequence"/>
</dbReference>
<dbReference type="EMBL" id="CAJJDN010000013">
    <property type="protein sequence ID" value="CAD8059384.1"/>
    <property type="molecule type" value="Genomic_DNA"/>
</dbReference>
<keyword evidence="2" id="KW-1185">Reference proteome</keyword>
<comment type="caution">
    <text evidence="1">The sequence shown here is derived from an EMBL/GenBank/DDBJ whole genome shotgun (WGS) entry which is preliminary data.</text>
</comment>
<evidence type="ECO:0000313" key="1">
    <source>
        <dbReference type="EMBL" id="CAD8059384.1"/>
    </source>
</evidence>
<dbReference type="AlphaFoldDB" id="A0A8S1L9A1"/>